<dbReference type="SUPFAM" id="SSF56112">
    <property type="entry name" value="Protein kinase-like (PK-like)"/>
    <property type="match status" value="1"/>
</dbReference>
<evidence type="ECO:0000313" key="11">
    <source>
        <dbReference type="Proteomes" id="UP000245119"/>
    </source>
</evidence>
<dbReference type="PROSITE" id="PS00107">
    <property type="entry name" value="PROTEIN_KINASE_ATP"/>
    <property type="match status" value="1"/>
</dbReference>
<evidence type="ECO:0000256" key="4">
    <source>
        <dbReference type="ARBA" id="ARBA00022777"/>
    </source>
</evidence>
<keyword evidence="1" id="KW-0723">Serine/threonine-protein kinase</keyword>
<organism evidence="10 11">
    <name type="scientific">Pomacea canaliculata</name>
    <name type="common">Golden apple snail</name>
    <dbReference type="NCBI Taxonomy" id="400727"/>
    <lineage>
        <taxon>Eukaryota</taxon>
        <taxon>Metazoa</taxon>
        <taxon>Spiralia</taxon>
        <taxon>Lophotrochozoa</taxon>
        <taxon>Mollusca</taxon>
        <taxon>Gastropoda</taxon>
        <taxon>Caenogastropoda</taxon>
        <taxon>Architaenioglossa</taxon>
        <taxon>Ampullarioidea</taxon>
        <taxon>Ampullariidae</taxon>
        <taxon>Pomacea</taxon>
    </lineage>
</organism>
<dbReference type="AlphaFoldDB" id="A0A2T7NW73"/>
<comment type="caution">
    <text evidence="10">The sequence shown here is derived from an EMBL/GenBank/DDBJ whole genome shotgun (WGS) entry which is preliminary data.</text>
</comment>
<dbReference type="InterPro" id="IPR011009">
    <property type="entry name" value="Kinase-like_dom_sf"/>
</dbReference>
<evidence type="ECO:0000259" key="9">
    <source>
        <dbReference type="PROSITE" id="PS50011"/>
    </source>
</evidence>
<dbReference type="Pfam" id="PF00069">
    <property type="entry name" value="Pkinase"/>
    <property type="match status" value="1"/>
</dbReference>
<reference evidence="10 11" key="1">
    <citation type="submission" date="2018-04" db="EMBL/GenBank/DDBJ databases">
        <title>The genome of golden apple snail Pomacea canaliculata provides insight into stress tolerance and invasive adaptation.</title>
        <authorList>
            <person name="Liu C."/>
            <person name="Liu B."/>
            <person name="Ren Y."/>
            <person name="Zhang Y."/>
            <person name="Wang H."/>
            <person name="Li S."/>
            <person name="Jiang F."/>
            <person name="Yin L."/>
            <person name="Zhang G."/>
            <person name="Qian W."/>
            <person name="Fan W."/>
        </authorList>
    </citation>
    <scope>NUCLEOTIDE SEQUENCE [LARGE SCALE GENOMIC DNA]</scope>
    <source>
        <strain evidence="10">SZHN2017</strain>
        <tissue evidence="10">Muscle</tissue>
    </source>
</reference>
<feature type="compositionally biased region" description="Basic and acidic residues" evidence="8">
    <location>
        <begin position="658"/>
        <end position="668"/>
    </location>
</feature>
<evidence type="ECO:0000256" key="1">
    <source>
        <dbReference type="ARBA" id="ARBA00022527"/>
    </source>
</evidence>
<proteinExistence type="inferred from homology"/>
<sequence length="1061" mass="116505">MTTEDLLQPNQLVKDRWKIVKKIGGGGFGEIYEALDLVTRESVALKLESAKQAKQVLKMEVAVLKKLQGKDHVCRFIGCGRNERYNYVVMSLQGKNLAELRRSQARGCFSLSTTLRVGAQIMKAIESIHEVGFLHRDIKPSNFAMGKGNNARRVFMLDFGLARQYTTATGEVRPPRTAAGFRGTVRYASINAHKNKEMGRHDDLWSLFYMLVEFMAGQLPWRKVKDKEQVGAMKEKYDHLQLLKNMPVEFRSFLEHLQTLDYMTSPDYAFLHNLFEQCMRRKNIREVDPYDWEKIYADTSITTTNTSQLVAIKQSGGPGPQHVGPSTPGHGATEVMDENLSQEEGEEPLKKPSTDALIIPVDTVPRDVDNRLLEEHGLEVVLPKDIILEKNHVGKYEAEQRGKDSIFDPKGNFLSPTPQLLPLDNRVAEDVHQRPPVGGPAASAILVIDPKLLVEQGAGEQGMDVRGLLSIPDPSKPGVYKTVVTVGPGGQIKPVDENGKSRAGVKKEMSNGSEPHVPSAIPRLIPQATDQRGHLPPAQRAVDGRMRNVNEVVRGAVPVTDRHQGVKQELLGREEEDADDEDEEGNGGAQDGYFQASRAAVTFAMVQTDVKTPEAEDEDGGDENATRAAPFTMASQWQGISALGSSGDEDSENDVDEEGIRVAPETKQRLTKSRSHQLTMNTLADEDDHNLDSIVRSSLVLHDENNQPELLQRSQTFDDDDLSLLARQATDEVITGIARGETKVAHPVVRQTYNVTGAPRLIYESHVSKSKPECKIASSSPRKMPEKLAKDMGNRIGSPLKQTPGSPSKRLFKDDKKAMWAVSKLAVPVKPSVQQTTKKERSVGASSKSNMESPPRSKHDSLKGSENQSGVKQETKTIDTGGRDEDLGSSNLVSHSPCKPAMKDKKVDKTMTDSARETPVGNGTKQDTALAGKHEVFKTKSPPCESKETQMEDAQPLESAGVSSDEKRATKIPVRTGAGKPSPVRKRSTSASRIERSAKDLSDIPECVSPLQLEEESPVPRPPPGHPRTAVSSASKPASLNKCAYKISVGPSELLLSLECL</sequence>
<keyword evidence="4" id="KW-0418">Kinase</keyword>
<dbReference type="InterPro" id="IPR000719">
    <property type="entry name" value="Prot_kinase_dom"/>
</dbReference>
<dbReference type="InterPro" id="IPR017441">
    <property type="entry name" value="Protein_kinase_ATP_BS"/>
</dbReference>
<dbReference type="Gene3D" id="1.10.510.10">
    <property type="entry name" value="Transferase(Phosphotransferase) domain 1"/>
    <property type="match status" value="1"/>
</dbReference>
<dbReference type="GO" id="GO:0015630">
    <property type="term" value="C:microtubule cytoskeleton"/>
    <property type="evidence" value="ECO:0007669"/>
    <property type="project" value="UniProtKB-ARBA"/>
</dbReference>
<dbReference type="GO" id="GO:0005524">
    <property type="term" value="F:ATP binding"/>
    <property type="evidence" value="ECO:0007669"/>
    <property type="project" value="UniProtKB-UniRule"/>
</dbReference>
<keyword evidence="3 7" id="KW-0547">Nucleotide-binding</keyword>
<feature type="region of interest" description="Disordered" evidence="8">
    <location>
        <begin position="490"/>
        <end position="519"/>
    </location>
</feature>
<keyword evidence="5 7" id="KW-0067">ATP-binding</keyword>
<feature type="compositionally biased region" description="Acidic residues" evidence="8">
    <location>
        <begin position="647"/>
        <end position="657"/>
    </location>
</feature>
<evidence type="ECO:0000256" key="7">
    <source>
        <dbReference type="PROSITE-ProRule" id="PRU10141"/>
    </source>
</evidence>
<gene>
    <name evidence="10" type="ORF">C0Q70_13060</name>
</gene>
<dbReference type="InterPro" id="IPR047916">
    <property type="entry name" value="TTBK_Asator-like_STKc"/>
</dbReference>
<feature type="region of interest" description="Disordered" evidence="8">
    <location>
        <begin position="562"/>
        <end position="591"/>
    </location>
</feature>
<dbReference type="InterPro" id="IPR050235">
    <property type="entry name" value="CK1_Ser-Thr_kinase"/>
</dbReference>
<feature type="region of interest" description="Disordered" evidence="8">
    <location>
        <begin position="313"/>
        <end position="334"/>
    </location>
</feature>
<dbReference type="EMBL" id="PZQS01000008">
    <property type="protein sequence ID" value="PVD25404.1"/>
    <property type="molecule type" value="Genomic_DNA"/>
</dbReference>
<evidence type="ECO:0000256" key="2">
    <source>
        <dbReference type="ARBA" id="ARBA00022679"/>
    </source>
</evidence>
<dbReference type="PROSITE" id="PS50011">
    <property type="entry name" value="PROTEIN_KINASE_DOM"/>
    <property type="match status" value="1"/>
</dbReference>
<name>A0A2T7NW73_POMCA</name>
<evidence type="ECO:0000313" key="10">
    <source>
        <dbReference type="EMBL" id="PVD25404.1"/>
    </source>
</evidence>
<protein>
    <recommendedName>
        <fullName evidence="9">Protein kinase domain-containing protein</fullName>
    </recommendedName>
</protein>
<feature type="region of interest" description="Disordered" evidence="8">
    <location>
        <begin position="641"/>
        <end position="684"/>
    </location>
</feature>
<evidence type="ECO:0000256" key="8">
    <source>
        <dbReference type="SAM" id="MobiDB-lite"/>
    </source>
</evidence>
<feature type="region of interest" description="Disordered" evidence="8">
    <location>
        <begin position="829"/>
        <end position="1037"/>
    </location>
</feature>
<feature type="compositionally biased region" description="Basic and acidic residues" evidence="8">
    <location>
        <begin position="873"/>
        <end position="886"/>
    </location>
</feature>
<feature type="compositionally biased region" description="Basic and acidic residues" evidence="8">
    <location>
        <begin position="562"/>
        <end position="573"/>
    </location>
</feature>
<dbReference type="Proteomes" id="UP000245119">
    <property type="component" value="Linkage Group LG8"/>
</dbReference>
<dbReference type="FunFam" id="1.10.510.10:FF:000481">
    <property type="entry name" value="Asator, isoform D"/>
    <property type="match status" value="1"/>
</dbReference>
<comment type="similarity">
    <text evidence="6">Belongs to the protein kinase superfamily. CK1 Ser/Thr protein kinase family.</text>
</comment>
<evidence type="ECO:0000256" key="3">
    <source>
        <dbReference type="ARBA" id="ARBA00022741"/>
    </source>
</evidence>
<dbReference type="FunFam" id="3.30.200.20:FF:000358">
    <property type="entry name" value="Tau tubulin kinase 2b"/>
    <property type="match status" value="1"/>
</dbReference>
<evidence type="ECO:0000256" key="5">
    <source>
        <dbReference type="ARBA" id="ARBA00022840"/>
    </source>
</evidence>
<dbReference type="CDD" id="cd14017">
    <property type="entry name" value="STKc_TTBK"/>
    <property type="match status" value="1"/>
</dbReference>
<dbReference type="PANTHER" id="PTHR11909">
    <property type="entry name" value="CASEIN KINASE-RELATED"/>
    <property type="match status" value="1"/>
</dbReference>
<evidence type="ECO:0000256" key="6">
    <source>
        <dbReference type="ARBA" id="ARBA00061588"/>
    </source>
</evidence>
<feature type="compositionally biased region" description="Basic and acidic residues" evidence="8">
    <location>
        <begin position="494"/>
        <end position="509"/>
    </location>
</feature>
<feature type="domain" description="Protein kinase" evidence="9">
    <location>
        <begin position="17"/>
        <end position="275"/>
    </location>
</feature>
<feature type="compositionally biased region" description="Basic and acidic residues" evidence="8">
    <location>
        <begin position="901"/>
        <end position="916"/>
    </location>
</feature>
<keyword evidence="2" id="KW-0808">Transferase</keyword>
<dbReference type="OrthoDB" id="5979581at2759"/>
<accession>A0A2T7NW73</accession>
<feature type="compositionally biased region" description="Basic and acidic residues" evidence="8">
    <location>
        <begin position="993"/>
        <end position="1002"/>
    </location>
</feature>
<dbReference type="GO" id="GO:0004674">
    <property type="term" value="F:protein serine/threonine kinase activity"/>
    <property type="evidence" value="ECO:0007669"/>
    <property type="project" value="UniProtKB-KW"/>
</dbReference>
<keyword evidence="11" id="KW-1185">Reference proteome</keyword>
<dbReference type="STRING" id="400727.A0A2T7NW73"/>
<feature type="region of interest" description="Disordered" evidence="8">
    <location>
        <begin position="792"/>
        <end position="811"/>
    </location>
</feature>
<dbReference type="SMART" id="SM00220">
    <property type="entry name" value="S_TKc"/>
    <property type="match status" value="1"/>
</dbReference>
<feature type="binding site" evidence="7">
    <location>
        <position position="46"/>
    </location>
    <ligand>
        <name>ATP</name>
        <dbReference type="ChEBI" id="CHEBI:30616"/>
    </ligand>
</feature>
<feature type="compositionally biased region" description="Acidic residues" evidence="8">
    <location>
        <begin position="574"/>
        <end position="585"/>
    </location>
</feature>